<feature type="transmembrane region" description="Helical" evidence="2">
    <location>
        <begin position="16"/>
        <end position="38"/>
    </location>
</feature>
<dbReference type="RefSeq" id="WP_246904593.1">
    <property type="nucleotide sequence ID" value="NZ_JALJRB010000006.1"/>
</dbReference>
<dbReference type="EMBL" id="JALJRB010000006">
    <property type="protein sequence ID" value="MCJ8500385.1"/>
    <property type="molecule type" value="Genomic_DNA"/>
</dbReference>
<feature type="transmembrane region" description="Helical" evidence="2">
    <location>
        <begin position="97"/>
        <end position="117"/>
    </location>
</feature>
<evidence type="ECO:0000256" key="2">
    <source>
        <dbReference type="SAM" id="Phobius"/>
    </source>
</evidence>
<feature type="transmembrane region" description="Helical" evidence="2">
    <location>
        <begin position="194"/>
        <end position="213"/>
    </location>
</feature>
<dbReference type="AlphaFoldDB" id="A0AA41UI52"/>
<accession>A0AA41UI52</accession>
<comment type="caution">
    <text evidence="3">The sequence shown here is derived from an EMBL/GenBank/DDBJ whole genome shotgun (WGS) entry which is preliminary data.</text>
</comment>
<sequence>MSNRSGWRNHFQEHKIVFTAVIIGLLLFELQIFAFAAMKSGGQVRIQVMDQQNQVVYETVYADFDDHEKIRFENNFGPLTDFTVRQVRVQRPFPFRAWFAAAIGLPIGAMLLFAFFVRAYEALFFKDDGSGLEAADDREGATDRIGLMVSRISRLNIFVLGSFVLLLVIGMYAVPYFVADLGRHGASVVSEYRWVFIAIFAVILGLVIWFIFLRYRLAQRTIDAQMEVEKYRLQLECRFRQGSRIAGPDQQLRLPDRSTSEEPPFDGRRIP</sequence>
<keyword evidence="2" id="KW-0812">Transmembrane</keyword>
<reference evidence="3" key="1">
    <citation type="submission" date="2022-04" db="EMBL/GenBank/DDBJ databases">
        <title>Desulfatitalea alkaliphila sp. nov., a novel anaerobic sulfate-reducing bacterium isolated from terrestrial mud volcano, Taman Peninsula, Russia.</title>
        <authorList>
            <person name="Khomyakova M.A."/>
            <person name="Merkel A.Y."/>
            <person name="Slobodkin A.I."/>
        </authorList>
    </citation>
    <scope>NUCLEOTIDE SEQUENCE</scope>
    <source>
        <strain evidence="3">M08but</strain>
    </source>
</reference>
<keyword evidence="4" id="KW-1185">Reference proteome</keyword>
<organism evidence="3 4">
    <name type="scientific">Desulfatitalea alkaliphila</name>
    <dbReference type="NCBI Taxonomy" id="2929485"/>
    <lineage>
        <taxon>Bacteria</taxon>
        <taxon>Pseudomonadati</taxon>
        <taxon>Thermodesulfobacteriota</taxon>
        <taxon>Desulfobacteria</taxon>
        <taxon>Desulfobacterales</taxon>
        <taxon>Desulfosarcinaceae</taxon>
        <taxon>Desulfatitalea</taxon>
    </lineage>
</organism>
<evidence type="ECO:0000313" key="3">
    <source>
        <dbReference type="EMBL" id="MCJ8500385.1"/>
    </source>
</evidence>
<evidence type="ECO:0000313" key="4">
    <source>
        <dbReference type="Proteomes" id="UP001165427"/>
    </source>
</evidence>
<dbReference type="Proteomes" id="UP001165427">
    <property type="component" value="Unassembled WGS sequence"/>
</dbReference>
<feature type="region of interest" description="Disordered" evidence="1">
    <location>
        <begin position="249"/>
        <end position="271"/>
    </location>
</feature>
<feature type="compositionally biased region" description="Basic and acidic residues" evidence="1">
    <location>
        <begin position="254"/>
        <end position="271"/>
    </location>
</feature>
<protein>
    <submittedName>
        <fullName evidence="3">Uncharacterized protein</fullName>
    </submittedName>
</protein>
<gene>
    <name evidence="3" type="ORF">MRX98_07335</name>
</gene>
<keyword evidence="2" id="KW-1133">Transmembrane helix</keyword>
<keyword evidence="2" id="KW-0472">Membrane</keyword>
<evidence type="ECO:0000256" key="1">
    <source>
        <dbReference type="SAM" id="MobiDB-lite"/>
    </source>
</evidence>
<proteinExistence type="predicted"/>
<name>A0AA41UI52_9BACT</name>
<feature type="transmembrane region" description="Helical" evidence="2">
    <location>
        <begin position="155"/>
        <end position="174"/>
    </location>
</feature>